<proteinExistence type="predicted"/>
<name>A0A5B7CL36_PORTR</name>
<dbReference type="GO" id="GO:0009653">
    <property type="term" value="P:anatomical structure morphogenesis"/>
    <property type="evidence" value="ECO:0007669"/>
    <property type="project" value="UniProtKB-ARBA"/>
</dbReference>
<dbReference type="CDD" id="cd11304">
    <property type="entry name" value="Cadherin_repeat"/>
    <property type="match status" value="2"/>
</dbReference>
<keyword evidence="3" id="KW-0677">Repeat</keyword>
<keyword evidence="6" id="KW-0472">Membrane</keyword>
<dbReference type="GO" id="GO:0016477">
    <property type="term" value="P:cell migration"/>
    <property type="evidence" value="ECO:0007669"/>
    <property type="project" value="TreeGrafter"/>
</dbReference>
<evidence type="ECO:0000256" key="4">
    <source>
        <dbReference type="ARBA" id="ARBA00022837"/>
    </source>
</evidence>
<dbReference type="GO" id="GO:0016342">
    <property type="term" value="C:catenin complex"/>
    <property type="evidence" value="ECO:0007669"/>
    <property type="project" value="TreeGrafter"/>
</dbReference>
<dbReference type="FunFam" id="2.60.40.60:FF:000020">
    <property type="entry name" value="Dachsous cadherin-related 1b"/>
    <property type="match status" value="1"/>
</dbReference>
<keyword evidence="2" id="KW-0812">Transmembrane</keyword>
<dbReference type="GO" id="GO:0045296">
    <property type="term" value="F:cadherin binding"/>
    <property type="evidence" value="ECO:0007669"/>
    <property type="project" value="TreeGrafter"/>
</dbReference>
<sequence>MEPESGELTIQRPLTHLDTPTSTYTLTVRATDAGEPPRYSDVRVFITVGRDTNRPPRFRQRTYKTELPEDVQPGTLVLQVSATDPDGPDEGITFLLTAGARDNFIINSTTGEIKVAQGASLDRDISPQFDVVVAAVDSGAQTRQTSTTTLTVSLQDVNNKPPKFSQLQKLTWRLK</sequence>
<dbReference type="PRINTS" id="PR00205">
    <property type="entry name" value="CADHERIN"/>
</dbReference>
<dbReference type="InterPro" id="IPR002126">
    <property type="entry name" value="Cadherin-like_dom"/>
</dbReference>
<evidence type="ECO:0000256" key="6">
    <source>
        <dbReference type="ARBA" id="ARBA00023136"/>
    </source>
</evidence>
<protein>
    <submittedName>
        <fullName evidence="9">Protocadherin-16</fullName>
    </submittedName>
</protein>
<dbReference type="GO" id="GO:0008013">
    <property type="term" value="F:beta-catenin binding"/>
    <property type="evidence" value="ECO:0007669"/>
    <property type="project" value="TreeGrafter"/>
</dbReference>
<dbReference type="Proteomes" id="UP000324222">
    <property type="component" value="Unassembled WGS sequence"/>
</dbReference>
<organism evidence="9 10">
    <name type="scientific">Portunus trituberculatus</name>
    <name type="common">Swimming crab</name>
    <name type="synonym">Neptunus trituberculatus</name>
    <dbReference type="NCBI Taxonomy" id="210409"/>
    <lineage>
        <taxon>Eukaryota</taxon>
        <taxon>Metazoa</taxon>
        <taxon>Ecdysozoa</taxon>
        <taxon>Arthropoda</taxon>
        <taxon>Crustacea</taxon>
        <taxon>Multicrustacea</taxon>
        <taxon>Malacostraca</taxon>
        <taxon>Eumalacostraca</taxon>
        <taxon>Eucarida</taxon>
        <taxon>Decapoda</taxon>
        <taxon>Pleocyemata</taxon>
        <taxon>Brachyura</taxon>
        <taxon>Eubrachyura</taxon>
        <taxon>Portunoidea</taxon>
        <taxon>Portunidae</taxon>
        <taxon>Portuninae</taxon>
        <taxon>Portunus</taxon>
    </lineage>
</organism>
<dbReference type="InterPro" id="IPR015919">
    <property type="entry name" value="Cadherin-like_sf"/>
</dbReference>
<reference evidence="9 10" key="1">
    <citation type="submission" date="2019-05" db="EMBL/GenBank/DDBJ databases">
        <title>Another draft genome of Portunus trituberculatus and its Hox gene families provides insights of decapod evolution.</title>
        <authorList>
            <person name="Jeong J.-H."/>
            <person name="Song I."/>
            <person name="Kim S."/>
            <person name="Choi T."/>
            <person name="Kim D."/>
            <person name="Ryu S."/>
            <person name="Kim W."/>
        </authorList>
    </citation>
    <scope>NUCLEOTIDE SEQUENCE [LARGE SCALE GENOMIC DNA]</scope>
    <source>
        <tissue evidence="9">Muscle</tissue>
    </source>
</reference>
<evidence type="ECO:0000256" key="5">
    <source>
        <dbReference type="ARBA" id="ARBA00022989"/>
    </source>
</evidence>
<dbReference type="AlphaFoldDB" id="A0A5B7CL36"/>
<dbReference type="PANTHER" id="PTHR24027:SF438">
    <property type="entry name" value="CADHERIN 23"/>
    <property type="match status" value="1"/>
</dbReference>
<evidence type="ECO:0000256" key="1">
    <source>
        <dbReference type="ARBA" id="ARBA00004370"/>
    </source>
</evidence>
<evidence type="ECO:0000256" key="2">
    <source>
        <dbReference type="ARBA" id="ARBA00022692"/>
    </source>
</evidence>
<comment type="subcellular location">
    <subcellularLocation>
        <location evidence="1">Membrane</location>
    </subcellularLocation>
</comment>
<evidence type="ECO:0000256" key="7">
    <source>
        <dbReference type="PROSITE-ProRule" id="PRU00043"/>
    </source>
</evidence>
<dbReference type="OrthoDB" id="10038993at2759"/>
<evidence type="ECO:0000313" key="9">
    <source>
        <dbReference type="EMBL" id="MPC10110.1"/>
    </source>
</evidence>
<dbReference type="EMBL" id="VSRR010000101">
    <property type="protein sequence ID" value="MPC10110.1"/>
    <property type="molecule type" value="Genomic_DNA"/>
</dbReference>
<evidence type="ECO:0000259" key="8">
    <source>
        <dbReference type="PROSITE" id="PS50268"/>
    </source>
</evidence>
<keyword evidence="4 7" id="KW-0106">Calcium</keyword>
<dbReference type="GO" id="GO:0060429">
    <property type="term" value="P:epithelium development"/>
    <property type="evidence" value="ECO:0007669"/>
    <property type="project" value="UniProtKB-ARBA"/>
</dbReference>
<keyword evidence="5" id="KW-1133">Transmembrane helix</keyword>
<dbReference type="GO" id="GO:0007156">
    <property type="term" value="P:homophilic cell adhesion via plasma membrane adhesion molecules"/>
    <property type="evidence" value="ECO:0007669"/>
    <property type="project" value="InterPro"/>
</dbReference>
<dbReference type="PROSITE" id="PS50268">
    <property type="entry name" value="CADHERIN_2"/>
    <property type="match status" value="2"/>
</dbReference>
<feature type="domain" description="Cadherin" evidence="8">
    <location>
        <begin position="1"/>
        <end position="58"/>
    </location>
</feature>
<dbReference type="InterPro" id="IPR039808">
    <property type="entry name" value="Cadherin"/>
</dbReference>
<dbReference type="Pfam" id="PF00028">
    <property type="entry name" value="Cadherin"/>
    <property type="match status" value="1"/>
</dbReference>
<keyword evidence="10" id="KW-1185">Reference proteome</keyword>
<dbReference type="GO" id="GO:0005509">
    <property type="term" value="F:calcium ion binding"/>
    <property type="evidence" value="ECO:0007669"/>
    <property type="project" value="UniProtKB-UniRule"/>
</dbReference>
<evidence type="ECO:0000313" key="10">
    <source>
        <dbReference type="Proteomes" id="UP000324222"/>
    </source>
</evidence>
<dbReference type="SMART" id="SM00112">
    <property type="entry name" value="CA"/>
    <property type="match status" value="1"/>
</dbReference>
<evidence type="ECO:0000256" key="3">
    <source>
        <dbReference type="ARBA" id="ARBA00022737"/>
    </source>
</evidence>
<comment type="caution">
    <text evidence="9">The sequence shown here is derived from an EMBL/GenBank/DDBJ whole genome shotgun (WGS) entry which is preliminary data.</text>
</comment>
<accession>A0A5B7CL36</accession>
<dbReference type="PANTHER" id="PTHR24027">
    <property type="entry name" value="CADHERIN-23"/>
    <property type="match status" value="1"/>
</dbReference>
<gene>
    <name evidence="9" type="primary">DCHS1</name>
    <name evidence="9" type="ORF">E2C01_002738</name>
</gene>
<feature type="domain" description="Cadherin" evidence="8">
    <location>
        <begin position="59"/>
        <end position="164"/>
    </location>
</feature>
<dbReference type="SUPFAM" id="SSF49313">
    <property type="entry name" value="Cadherin-like"/>
    <property type="match status" value="2"/>
</dbReference>
<dbReference type="Gene3D" id="2.60.40.60">
    <property type="entry name" value="Cadherins"/>
    <property type="match status" value="2"/>
</dbReference>